<evidence type="ECO:0000313" key="2">
    <source>
        <dbReference type="EMBL" id="ADJ14093.1"/>
    </source>
</evidence>
<name>D8J7Y0_HALJB</name>
<dbReference type="Pfam" id="PF24035">
    <property type="entry name" value="DUF7344"/>
    <property type="match status" value="1"/>
</dbReference>
<sequence length="128" mass="14253">MSGPEWEDMAPLRNANASRSVGARANTRRWYALRYLRTCRYPVTIPEVGEYVAPRVGLGTESAENALRTRDVPALGACGAIEYDRESGLVCLDGRLSFADRVRRAIAADALTHLRPPRLTRNQDGVFY</sequence>
<dbReference type="RefSeq" id="WP_013199375.1">
    <property type="nucleotide sequence ID" value="NC_014297.1"/>
</dbReference>
<gene>
    <name evidence="2" type="ordered locus">HacjB3_03510</name>
</gene>
<dbReference type="GeneID" id="9418500"/>
<protein>
    <recommendedName>
        <fullName evidence="1">DUF7344 domain-containing protein</fullName>
    </recommendedName>
</protein>
<dbReference type="AlphaFoldDB" id="D8J7Y0"/>
<reference evidence="2 3" key="1">
    <citation type="journal article" date="2010" name="J. Bacteriol.">
        <title>Complete genome sequence of Halalkalicoccus jeotgali B3(T), an extremely halophilic archaeon.</title>
        <authorList>
            <person name="Roh S.W."/>
            <person name="Nam Y.D."/>
            <person name="Nam S.H."/>
            <person name="Choi S.H."/>
            <person name="Park H.S."/>
            <person name="Bae J.W."/>
        </authorList>
    </citation>
    <scope>NUCLEOTIDE SEQUENCE [LARGE SCALE GENOMIC DNA]</scope>
    <source>
        <strain evidence="3">DSM 18796 / CECT 7217 / JCM 14584 / KCTC 4019 / B3</strain>
    </source>
</reference>
<dbReference type="eggNOG" id="arCOG03828">
    <property type="taxonomic scope" value="Archaea"/>
</dbReference>
<proteinExistence type="predicted"/>
<dbReference type="InterPro" id="IPR055768">
    <property type="entry name" value="DUF7344"/>
</dbReference>
<evidence type="ECO:0000259" key="1">
    <source>
        <dbReference type="Pfam" id="PF24035"/>
    </source>
</evidence>
<dbReference type="PATRIC" id="fig|795797.18.peg.703"/>
<evidence type="ECO:0000313" key="3">
    <source>
        <dbReference type="Proteomes" id="UP000000390"/>
    </source>
</evidence>
<organism evidence="2 3">
    <name type="scientific">Halalkalicoccus jeotgali (strain DSM 18796 / CECT 7217 / JCM 14584 / KCTC 4019 / B3)</name>
    <dbReference type="NCBI Taxonomy" id="795797"/>
    <lineage>
        <taxon>Archaea</taxon>
        <taxon>Methanobacteriati</taxon>
        <taxon>Methanobacteriota</taxon>
        <taxon>Stenosarchaea group</taxon>
        <taxon>Halobacteria</taxon>
        <taxon>Halobacteriales</taxon>
        <taxon>Halococcaceae</taxon>
        <taxon>Halalkalicoccus</taxon>
    </lineage>
</organism>
<dbReference type="KEGG" id="hje:HacjB3_03510"/>
<dbReference type="STRING" id="795797.HacjB3_03510"/>
<accession>D8J7Y0</accession>
<feature type="domain" description="DUF7344" evidence="1">
    <location>
        <begin position="25"/>
        <end position="90"/>
    </location>
</feature>
<dbReference type="HOGENOM" id="CLU_1912281_0_0_2"/>
<dbReference type="Proteomes" id="UP000000390">
    <property type="component" value="Chromosome"/>
</dbReference>
<dbReference type="EMBL" id="CP002062">
    <property type="protein sequence ID" value="ADJ14093.1"/>
    <property type="molecule type" value="Genomic_DNA"/>
</dbReference>